<dbReference type="Proteomes" id="UP001177023">
    <property type="component" value="Unassembled WGS sequence"/>
</dbReference>
<dbReference type="AlphaFoldDB" id="A0AA36FPN4"/>
<keyword evidence="2" id="KW-1185">Reference proteome</keyword>
<gene>
    <name evidence="1" type="ORF">MSPICULIGERA_LOCUS1606</name>
</gene>
<reference evidence="1" key="1">
    <citation type="submission" date="2023-06" db="EMBL/GenBank/DDBJ databases">
        <authorList>
            <person name="Delattre M."/>
        </authorList>
    </citation>
    <scope>NUCLEOTIDE SEQUENCE</scope>
    <source>
        <strain evidence="1">AF72</strain>
    </source>
</reference>
<name>A0AA36FPN4_9BILA</name>
<evidence type="ECO:0000313" key="1">
    <source>
        <dbReference type="EMBL" id="CAJ0560614.1"/>
    </source>
</evidence>
<evidence type="ECO:0000313" key="2">
    <source>
        <dbReference type="Proteomes" id="UP001177023"/>
    </source>
</evidence>
<comment type="caution">
    <text evidence="1">The sequence shown here is derived from an EMBL/GenBank/DDBJ whole genome shotgun (WGS) entry which is preliminary data.</text>
</comment>
<protein>
    <submittedName>
        <fullName evidence="1">Uncharacterized protein</fullName>
    </submittedName>
</protein>
<sequence>MPVGGTYHFSKTLDRFHLVKEESRSEENFIFEFLGSNWYHQNATARKGMRIAIEEFNNIMAPVYFRNEELGSDDFELLGTSDKELEYVVPRDRVFMEYTKTTGDFKGLITEVNIPTESIENC</sequence>
<proteinExistence type="predicted"/>
<feature type="non-terminal residue" evidence="1">
    <location>
        <position position="1"/>
    </location>
</feature>
<dbReference type="EMBL" id="CATQJA010000467">
    <property type="protein sequence ID" value="CAJ0560614.1"/>
    <property type="molecule type" value="Genomic_DNA"/>
</dbReference>
<accession>A0AA36FPN4</accession>
<organism evidence="1 2">
    <name type="scientific">Mesorhabditis spiculigera</name>
    <dbReference type="NCBI Taxonomy" id="96644"/>
    <lineage>
        <taxon>Eukaryota</taxon>
        <taxon>Metazoa</taxon>
        <taxon>Ecdysozoa</taxon>
        <taxon>Nematoda</taxon>
        <taxon>Chromadorea</taxon>
        <taxon>Rhabditida</taxon>
        <taxon>Rhabditina</taxon>
        <taxon>Rhabditomorpha</taxon>
        <taxon>Rhabditoidea</taxon>
        <taxon>Rhabditidae</taxon>
        <taxon>Mesorhabditinae</taxon>
        <taxon>Mesorhabditis</taxon>
    </lineage>
</organism>